<sequence>MACCRLHNLCLQNGLLEPPELDLEEDHDQEVGAPDNKLGGKAVRNLFVQIR</sequence>
<reference evidence="1" key="2">
    <citation type="submission" date="2020-11" db="EMBL/GenBank/DDBJ databases">
        <authorList>
            <person name="McCartney M.A."/>
            <person name="Auch B."/>
            <person name="Kono T."/>
            <person name="Mallez S."/>
            <person name="Becker A."/>
            <person name="Gohl D.M."/>
            <person name="Silverstein K.A.T."/>
            <person name="Koren S."/>
            <person name="Bechman K.B."/>
            <person name="Herman A."/>
            <person name="Abrahante J.E."/>
            <person name="Garbe J."/>
        </authorList>
    </citation>
    <scope>NUCLEOTIDE SEQUENCE</scope>
    <source>
        <strain evidence="1">Duluth1</strain>
        <tissue evidence="1">Whole animal</tissue>
    </source>
</reference>
<evidence type="ECO:0000313" key="1">
    <source>
        <dbReference type="EMBL" id="KAH3865781.1"/>
    </source>
</evidence>
<protein>
    <submittedName>
        <fullName evidence="1">Uncharacterized protein</fullName>
    </submittedName>
</protein>
<organism evidence="1 2">
    <name type="scientific">Dreissena polymorpha</name>
    <name type="common">Zebra mussel</name>
    <name type="synonym">Mytilus polymorpha</name>
    <dbReference type="NCBI Taxonomy" id="45954"/>
    <lineage>
        <taxon>Eukaryota</taxon>
        <taxon>Metazoa</taxon>
        <taxon>Spiralia</taxon>
        <taxon>Lophotrochozoa</taxon>
        <taxon>Mollusca</taxon>
        <taxon>Bivalvia</taxon>
        <taxon>Autobranchia</taxon>
        <taxon>Heteroconchia</taxon>
        <taxon>Euheterodonta</taxon>
        <taxon>Imparidentia</taxon>
        <taxon>Neoheterodontei</taxon>
        <taxon>Myida</taxon>
        <taxon>Dreissenoidea</taxon>
        <taxon>Dreissenidae</taxon>
        <taxon>Dreissena</taxon>
    </lineage>
</organism>
<dbReference type="Proteomes" id="UP000828390">
    <property type="component" value="Unassembled WGS sequence"/>
</dbReference>
<dbReference type="AlphaFoldDB" id="A0A9D4LZM4"/>
<proteinExistence type="predicted"/>
<accession>A0A9D4LZM4</accession>
<reference evidence="1" key="1">
    <citation type="journal article" date="2019" name="bioRxiv">
        <title>The Genome of the Zebra Mussel, Dreissena polymorpha: A Resource for Invasive Species Research.</title>
        <authorList>
            <person name="McCartney M.A."/>
            <person name="Auch B."/>
            <person name="Kono T."/>
            <person name="Mallez S."/>
            <person name="Zhang Y."/>
            <person name="Obille A."/>
            <person name="Becker A."/>
            <person name="Abrahante J.E."/>
            <person name="Garbe J."/>
            <person name="Badalamenti J.P."/>
            <person name="Herman A."/>
            <person name="Mangelson H."/>
            <person name="Liachko I."/>
            <person name="Sullivan S."/>
            <person name="Sone E.D."/>
            <person name="Koren S."/>
            <person name="Silverstein K.A.T."/>
            <person name="Beckman K.B."/>
            <person name="Gohl D.M."/>
        </authorList>
    </citation>
    <scope>NUCLEOTIDE SEQUENCE</scope>
    <source>
        <strain evidence="1">Duluth1</strain>
        <tissue evidence="1">Whole animal</tissue>
    </source>
</reference>
<gene>
    <name evidence="1" type="ORF">DPMN_028824</name>
</gene>
<comment type="caution">
    <text evidence="1">The sequence shown here is derived from an EMBL/GenBank/DDBJ whole genome shotgun (WGS) entry which is preliminary data.</text>
</comment>
<name>A0A9D4LZM4_DREPO</name>
<evidence type="ECO:0000313" key="2">
    <source>
        <dbReference type="Proteomes" id="UP000828390"/>
    </source>
</evidence>
<keyword evidence="2" id="KW-1185">Reference proteome</keyword>
<dbReference type="EMBL" id="JAIWYP010000002">
    <property type="protein sequence ID" value="KAH3865781.1"/>
    <property type="molecule type" value="Genomic_DNA"/>
</dbReference>